<accession>A0A397IQF9</accession>
<feature type="region of interest" description="Disordered" evidence="1">
    <location>
        <begin position="68"/>
        <end position="88"/>
    </location>
</feature>
<reference evidence="2 3" key="1">
    <citation type="submission" date="2018-08" db="EMBL/GenBank/DDBJ databases">
        <title>Genome and evolution of the arbuscular mycorrhizal fungus Diversispora epigaea (formerly Glomus versiforme) and its bacterial endosymbionts.</title>
        <authorList>
            <person name="Sun X."/>
            <person name="Fei Z."/>
            <person name="Harrison M."/>
        </authorList>
    </citation>
    <scope>NUCLEOTIDE SEQUENCE [LARGE SCALE GENOMIC DNA]</scope>
    <source>
        <strain evidence="2 3">IT104</strain>
    </source>
</reference>
<keyword evidence="3" id="KW-1185">Reference proteome</keyword>
<organism evidence="2 3">
    <name type="scientific">Diversispora epigaea</name>
    <dbReference type="NCBI Taxonomy" id="1348612"/>
    <lineage>
        <taxon>Eukaryota</taxon>
        <taxon>Fungi</taxon>
        <taxon>Fungi incertae sedis</taxon>
        <taxon>Mucoromycota</taxon>
        <taxon>Glomeromycotina</taxon>
        <taxon>Glomeromycetes</taxon>
        <taxon>Diversisporales</taxon>
        <taxon>Diversisporaceae</taxon>
        <taxon>Diversispora</taxon>
    </lineage>
</organism>
<name>A0A397IQF9_9GLOM</name>
<dbReference type="STRING" id="1348612.A0A397IQF9"/>
<dbReference type="AlphaFoldDB" id="A0A397IQF9"/>
<dbReference type="OrthoDB" id="2422583at2759"/>
<proteinExistence type="predicted"/>
<feature type="compositionally biased region" description="Polar residues" evidence="1">
    <location>
        <begin position="74"/>
        <end position="88"/>
    </location>
</feature>
<dbReference type="EMBL" id="PQFF01000156">
    <property type="protein sequence ID" value="RHZ78175.1"/>
    <property type="molecule type" value="Genomic_DNA"/>
</dbReference>
<dbReference type="Proteomes" id="UP000266861">
    <property type="component" value="Unassembled WGS sequence"/>
</dbReference>
<evidence type="ECO:0000256" key="1">
    <source>
        <dbReference type="SAM" id="MobiDB-lite"/>
    </source>
</evidence>
<comment type="caution">
    <text evidence="2">The sequence shown here is derived from an EMBL/GenBank/DDBJ whole genome shotgun (WGS) entry which is preliminary data.</text>
</comment>
<evidence type="ECO:0000313" key="3">
    <source>
        <dbReference type="Proteomes" id="UP000266861"/>
    </source>
</evidence>
<gene>
    <name evidence="2" type="ORF">Glove_166g272</name>
</gene>
<sequence length="340" mass="38426">MAKRLDCKIRGTIQNETNNHTFRPGGNNNNLAQISSDTDYYFLGCLGSSLDLCISTFKEDEIRDANRLFDEKSGTPSGKLNNNSTGSTGSKIAPINRECNVLEGYFETKRKSCEIHDGCVNSLRSTNECTGRKFKGTEHADTSMGSGCEECPNRGTIGEMQTRFGKLLRIGSLGGNAWKPTTPKKTCRRVFAHSRYIQEESSVECHTTMSQVRVCDEKDESPLRCDNTLILVDTFEDKSRIATSINLKILDSDPKELIYYITCIAEFGFDHIIIIGETYDGVIFLDCYGRVFLWDDENLLLCPFGNSPEEASKYSFKKDRLGWFVKNGIVYEYILKFEYM</sequence>
<protein>
    <submittedName>
        <fullName evidence="2">Uncharacterized protein</fullName>
    </submittedName>
</protein>
<evidence type="ECO:0000313" key="2">
    <source>
        <dbReference type="EMBL" id="RHZ78175.1"/>
    </source>
</evidence>